<dbReference type="OrthoDB" id="2428173at2759"/>
<name>A0A9P6PYE0_9FUNG</name>
<dbReference type="Gene3D" id="1.10.630.10">
    <property type="entry name" value="Cytochrome P450"/>
    <property type="match status" value="1"/>
</dbReference>
<dbReference type="GO" id="GO:0020037">
    <property type="term" value="F:heme binding"/>
    <property type="evidence" value="ECO:0007669"/>
    <property type="project" value="InterPro"/>
</dbReference>
<dbReference type="GO" id="GO:0004497">
    <property type="term" value="F:monooxygenase activity"/>
    <property type="evidence" value="ECO:0007669"/>
    <property type="project" value="InterPro"/>
</dbReference>
<feature type="non-terminal residue" evidence="1">
    <location>
        <position position="1"/>
    </location>
</feature>
<dbReference type="GO" id="GO:0005506">
    <property type="term" value="F:iron ion binding"/>
    <property type="evidence" value="ECO:0007669"/>
    <property type="project" value="InterPro"/>
</dbReference>
<proteinExistence type="predicted"/>
<dbReference type="InterPro" id="IPR036396">
    <property type="entry name" value="Cyt_P450_sf"/>
</dbReference>
<dbReference type="GO" id="GO:0016705">
    <property type="term" value="F:oxidoreductase activity, acting on paired donors, with incorporation or reduction of molecular oxygen"/>
    <property type="evidence" value="ECO:0007669"/>
    <property type="project" value="InterPro"/>
</dbReference>
<gene>
    <name evidence="1" type="ORF">BG011_005326</name>
</gene>
<accession>A0A9P6PYE0</accession>
<reference evidence="1" key="1">
    <citation type="journal article" date="2020" name="Fungal Divers.">
        <title>Resolving the Mortierellaceae phylogeny through synthesis of multi-gene phylogenetics and phylogenomics.</title>
        <authorList>
            <person name="Vandepol N."/>
            <person name="Liber J."/>
            <person name="Desiro A."/>
            <person name="Na H."/>
            <person name="Kennedy M."/>
            <person name="Barry K."/>
            <person name="Grigoriev I.V."/>
            <person name="Miller A.N."/>
            <person name="O'Donnell K."/>
            <person name="Stajich J.E."/>
            <person name="Bonito G."/>
        </authorList>
    </citation>
    <scope>NUCLEOTIDE SEQUENCE</scope>
    <source>
        <strain evidence="1">KOD948</strain>
    </source>
</reference>
<dbReference type="Proteomes" id="UP000726737">
    <property type="component" value="Unassembled WGS sequence"/>
</dbReference>
<comment type="caution">
    <text evidence="1">The sequence shown here is derived from an EMBL/GenBank/DDBJ whole genome shotgun (WGS) entry which is preliminary data.</text>
</comment>
<evidence type="ECO:0000313" key="1">
    <source>
        <dbReference type="EMBL" id="KAG0255084.1"/>
    </source>
</evidence>
<organism evidence="1 2">
    <name type="scientific">Mortierella polycephala</name>
    <dbReference type="NCBI Taxonomy" id="41804"/>
    <lineage>
        <taxon>Eukaryota</taxon>
        <taxon>Fungi</taxon>
        <taxon>Fungi incertae sedis</taxon>
        <taxon>Mucoromycota</taxon>
        <taxon>Mortierellomycotina</taxon>
        <taxon>Mortierellomycetes</taxon>
        <taxon>Mortierellales</taxon>
        <taxon>Mortierellaceae</taxon>
        <taxon>Mortierella</taxon>
    </lineage>
</organism>
<dbReference type="SUPFAM" id="SSF48264">
    <property type="entry name" value="Cytochrome P450"/>
    <property type="match status" value="1"/>
</dbReference>
<dbReference type="AlphaFoldDB" id="A0A9P6PYE0"/>
<protein>
    <submittedName>
        <fullName evidence="1">Uncharacterized protein</fullName>
    </submittedName>
</protein>
<evidence type="ECO:0000313" key="2">
    <source>
        <dbReference type="Proteomes" id="UP000726737"/>
    </source>
</evidence>
<dbReference type="EMBL" id="JAAAJA010000367">
    <property type="protein sequence ID" value="KAG0255084.1"/>
    <property type="molecule type" value="Genomic_DNA"/>
</dbReference>
<sequence>MLLTLVSNSPNLLASRDVLKAALPIGIGLASVAYLAVKVATGNSTDKSIPTASIRAGDSTHDPEYNDDQDEFLKRCHSECGPVFNIYLMNKFLTVISGPQIREVFMNDDFSFGDAVNDFTGMRSFLTSMIKSNHEIDSRIIHEIVRDNISPQLPLFTPRIVEQLEKNLEMKI</sequence>
<keyword evidence="2" id="KW-1185">Reference proteome</keyword>